<dbReference type="AlphaFoldDB" id="A0AAV8SVZ0"/>
<gene>
    <name evidence="12" type="ORF">K2173_000209</name>
</gene>
<evidence type="ECO:0000256" key="8">
    <source>
        <dbReference type="PROSITE-ProRule" id="PRU00108"/>
    </source>
</evidence>
<accession>A0AAV8SVZ0</accession>
<dbReference type="EMBL" id="JAIWQS010000007">
    <property type="protein sequence ID" value="KAJ8758488.1"/>
    <property type="molecule type" value="Genomic_DNA"/>
</dbReference>
<feature type="DNA-binding region" description="Homeobox" evidence="8">
    <location>
        <begin position="62"/>
        <end position="121"/>
    </location>
</feature>
<protein>
    <recommendedName>
        <fullName evidence="11">Homeobox domain-containing protein</fullName>
    </recommendedName>
</protein>
<dbReference type="InterPro" id="IPR050762">
    <property type="entry name" value="HD-ZIP_Homeobox_LZ_Class_II"/>
</dbReference>
<dbReference type="SMART" id="SM00340">
    <property type="entry name" value="HALZ"/>
    <property type="match status" value="1"/>
</dbReference>
<comment type="subcellular location">
    <subcellularLocation>
        <location evidence="1 8 9">Nucleus</location>
    </subcellularLocation>
</comment>
<keyword evidence="4 8" id="KW-0238">DNA-binding</keyword>
<dbReference type="PROSITE" id="PS50071">
    <property type="entry name" value="HOMEOBOX_2"/>
    <property type="match status" value="1"/>
</dbReference>
<comment type="caution">
    <text evidence="12">The sequence shown here is derived from an EMBL/GenBank/DDBJ whole genome shotgun (WGS) entry which is preliminary data.</text>
</comment>
<organism evidence="12 13">
    <name type="scientific">Erythroxylum novogranatense</name>
    <dbReference type="NCBI Taxonomy" id="1862640"/>
    <lineage>
        <taxon>Eukaryota</taxon>
        <taxon>Viridiplantae</taxon>
        <taxon>Streptophyta</taxon>
        <taxon>Embryophyta</taxon>
        <taxon>Tracheophyta</taxon>
        <taxon>Spermatophyta</taxon>
        <taxon>Magnoliopsida</taxon>
        <taxon>eudicotyledons</taxon>
        <taxon>Gunneridae</taxon>
        <taxon>Pentapetalae</taxon>
        <taxon>rosids</taxon>
        <taxon>fabids</taxon>
        <taxon>Malpighiales</taxon>
        <taxon>Erythroxylaceae</taxon>
        <taxon>Erythroxylum</taxon>
    </lineage>
</organism>
<dbReference type="PANTHER" id="PTHR45714">
    <property type="entry name" value="HOMEOBOX-LEUCINE ZIPPER PROTEIN HAT14"/>
    <property type="match status" value="1"/>
</dbReference>
<evidence type="ECO:0000256" key="1">
    <source>
        <dbReference type="ARBA" id="ARBA00004123"/>
    </source>
</evidence>
<dbReference type="Proteomes" id="UP001159364">
    <property type="component" value="Linkage Group LG07"/>
</dbReference>
<keyword evidence="13" id="KW-1185">Reference proteome</keyword>
<sequence>MAVSPTSSSSLELTISMPGFSSSPSIPSSVRDLDINQIPSGAEEDWIIAGMEDEEESTNGGPPRKKLRLSKEQSRLLEESFRQHHTLNPRQKEALALQLKLRPRQVEVWFQNRRARSKLKQTEIECEYLKRWFGSLTEQNRRLQREVEELRALKVGPPTVLSPHTCEPLPASTLSMCPRCERVTTTTVDRGGPTLTTTTSAAAAVVTLSSKVGTPTLQSRQPSAAC</sequence>
<dbReference type="SMART" id="SM00389">
    <property type="entry name" value="HOX"/>
    <property type="match status" value="1"/>
</dbReference>
<feature type="region of interest" description="Disordered" evidence="10">
    <location>
        <begin position="1"/>
        <end position="32"/>
    </location>
</feature>
<dbReference type="GO" id="GO:0043565">
    <property type="term" value="F:sequence-specific DNA binding"/>
    <property type="evidence" value="ECO:0007669"/>
    <property type="project" value="InterPro"/>
</dbReference>
<dbReference type="PROSITE" id="PS00027">
    <property type="entry name" value="HOMEOBOX_1"/>
    <property type="match status" value="1"/>
</dbReference>
<feature type="domain" description="Homeobox" evidence="11">
    <location>
        <begin position="60"/>
        <end position="120"/>
    </location>
</feature>
<dbReference type="Gene3D" id="1.10.10.60">
    <property type="entry name" value="Homeodomain-like"/>
    <property type="match status" value="1"/>
</dbReference>
<evidence type="ECO:0000259" key="11">
    <source>
        <dbReference type="PROSITE" id="PS50071"/>
    </source>
</evidence>
<keyword evidence="3" id="KW-0805">Transcription regulation</keyword>
<dbReference type="Pfam" id="PF02183">
    <property type="entry name" value="HALZ"/>
    <property type="match status" value="1"/>
</dbReference>
<dbReference type="InterPro" id="IPR017970">
    <property type="entry name" value="Homeobox_CS"/>
</dbReference>
<name>A0AAV8SVZ0_9ROSI</name>
<keyword evidence="6" id="KW-0804">Transcription</keyword>
<keyword evidence="7 8" id="KW-0539">Nucleus</keyword>
<comment type="similarity">
    <text evidence="2">Belongs to the HD-ZIP homeobox family. Class II subfamily.</text>
</comment>
<dbReference type="InterPro" id="IPR001356">
    <property type="entry name" value="HD"/>
</dbReference>
<dbReference type="GO" id="GO:0000981">
    <property type="term" value="F:DNA-binding transcription factor activity, RNA polymerase II-specific"/>
    <property type="evidence" value="ECO:0007669"/>
    <property type="project" value="InterPro"/>
</dbReference>
<evidence type="ECO:0000313" key="12">
    <source>
        <dbReference type="EMBL" id="KAJ8758488.1"/>
    </source>
</evidence>
<dbReference type="GO" id="GO:0005634">
    <property type="term" value="C:nucleus"/>
    <property type="evidence" value="ECO:0007669"/>
    <property type="project" value="UniProtKB-SubCell"/>
</dbReference>
<feature type="compositionally biased region" description="Low complexity" evidence="10">
    <location>
        <begin position="16"/>
        <end position="29"/>
    </location>
</feature>
<feature type="compositionally biased region" description="Polar residues" evidence="10">
    <location>
        <begin position="1"/>
        <end position="13"/>
    </location>
</feature>
<evidence type="ECO:0000256" key="4">
    <source>
        <dbReference type="ARBA" id="ARBA00023125"/>
    </source>
</evidence>
<evidence type="ECO:0000256" key="6">
    <source>
        <dbReference type="ARBA" id="ARBA00023163"/>
    </source>
</evidence>
<dbReference type="InterPro" id="IPR009057">
    <property type="entry name" value="Homeodomain-like_sf"/>
</dbReference>
<proteinExistence type="inferred from homology"/>
<dbReference type="Pfam" id="PF00046">
    <property type="entry name" value="Homeodomain"/>
    <property type="match status" value="1"/>
</dbReference>
<reference evidence="12 13" key="1">
    <citation type="submission" date="2021-09" db="EMBL/GenBank/DDBJ databases">
        <title>Genomic insights and catalytic innovation underlie evolution of tropane alkaloids biosynthesis.</title>
        <authorList>
            <person name="Wang Y.-J."/>
            <person name="Tian T."/>
            <person name="Huang J.-P."/>
            <person name="Huang S.-X."/>
        </authorList>
    </citation>
    <scope>NUCLEOTIDE SEQUENCE [LARGE SCALE GENOMIC DNA]</scope>
    <source>
        <strain evidence="12">KIB-2018</strain>
        <tissue evidence="12">Leaf</tissue>
    </source>
</reference>
<evidence type="ECO:0000256" key="3">
    <source>
        <dbReference type="ARBA" id="ARBA00023015"/>
    </source>
</evidence>
<keyword evidence="5 8" id="KW-0371">Homeobox</keyword>
<evidence type="ECO:0000256" key="2">
    <source>
        <dbReference type="ARBA" id="ARBA00006074"/>
    </source>
</evidence>
<dbReference type="InterPro" id="IPR003106">
    <property type="entry name" value="Leu_zip_homeo"/>
</dbReference>
<evidence type="ECO:0000256" key="5">
    <source>
        <dbReference type="ARBA" id="ARBA00023155"/>
    </source>
</evidence>
<dbReference type="CDD" id="cd00086">
    <property type="entry name" value="homeodomain"/>
    <property type="match status" value="1"/>
</dbReference>
<evidence type="ECO:0000256" key="10">
    <source>
        <dbReference type="SAM" id="MobiDB-lite"/>
    </source>
</evidence>
<evidence type="ECO:0000256" key="9">
    <source>
        <dbReference type="RuleBase" id="RU000682"/>
    </source>
</evidence>
<dbReference type="FunFam" id="1.10.10.60:FF:000577">
    <property type="entry name" value="Homeobox-leucine zipper protein 18"/>
    <property type="match status" value="1"/>
</dbReference>
<dbReference type="PANTHER" id="PTHR45714:SF8">
    <property type="entry name" value="HOMEOBOX-LEUCINE ZIPPER PROTEIN ATHB-17"/>
    <property type="match status" value="1"/>
</dbReference>
<evidence type="ECO:0000256" key="7">
    <source>
        <dbReference type="ARBA" id="ARBA00023242"/>
    </source>
</evidence>
<dbReference type="SUPFAM" id="SSF46689">
    <property type="entry name" value="Homeodomain-like"/>
    <property type="match status" value="1"/>
</dbReference>
<evidence type="ECO:0000313" key="13">
    <source>
        <dbReference type="Proteomes" id="UP001159364"/>
    </source>
</evidence>